<keyword evidence="3" id="KW-0813">Transport</keyword>
<dbReference type="PANTHER" id="PTHR30532:SF24">
    <property type="entry name" value="FERRIC ENTEROBACTIN-BINDING PERIPLASMIC PROTEIN FEPB"/>
    <property type="match status" value="1"/>
</dbReference>
<keyword evidence="4 6" id="KW-0732">Signal</keyword>
<proteinExistence type="inferred from homology"/>
<comment type="subcellular location">
    <subcellularLocation>
        <location evidence="1">Cell envelope</location>
    </subcellularLocation>
</comment>
<dbReference type="PANTHER" id="PTHR30532">
    <property type="entry name" value="IRON III DICITRATE-BINDING PERIPLASMIC PROTEIN"/>
    <property type="match status" value="1"/>
</dbReference>
<evidence type="ECO:0000256" key="5">
    <source>
        <dbReference type="SAM" id="MobiDB-lite"/>
    </source>
</evidence>
<dbReference type="EMBL" id="JADIVZ010000002">
    <property type="protein sequence ID" value="MBF4161029.1"/>
    <property type="molecule type" value="Genomic_DNA"/>
</dbReference>
<dbReference type="Pfam" id="PF01497">
    <property type="entry name" value="Peripla_BP_2"/>
    <property type="match status" value="1"/>
</dbReference>
<gene>
    <name evidence="8" type="ORF">ISG29_04955</name>
</gene>
<evidence type="ECO:0000313" key="8">
    <source>
        <dbReference type="EMBL" id="MBF4161029.1"/>
    </source>
</evidence>
<dbReference type="GO" id="GO:0030288">
    <property type="term" value="C:outer membrane-bounded periplasmic space"/>
    <property type="evidence" value="ECO:0007669"/>
    <property type="project" value="TreeGrafter"/>
</dbReference>
<evidence type="ECO:0000256" key="6">
    <source>
        <dbReference type="SAM" id="SignalP"/>
    </source>
</evidence>
<feature type="region of interest" description="Disordered" evidence="5">
    <location>
        <begin position="30"/>
        <end position="53"/>
    </location>
</feature>
<feature type="compositionally biased region" description="Low complexity" evidence="5">
    <location>
        <begin position="38"/>
        <end position="48"/>
    </location>
</feature>
<comment type="similarity">
    <text evidence="2">Belongs to the bacterial solute-binding protein 8 family.</text>
</comment>
<evidence type="ECO:0000256" key="3">
    <source>
        <dbReference type="ARBA" id="ARBA00022448"/>
    </source>
</evidence>
<dbReference type="SUPFAM" id="SSF53807">
    <property type="entry name" value="Helical backbone' metal receptor"/>
    <property type="match status" value="1"/>
</dbReference>
<feature type="signal peptide" evidence="6">
    <location>
        <begin position="1"/>
        <end position="21"/>
    </location>
</feature>
<accession>A0A930V0K3</accession>
<comment type="caution">
    <text evidence="8">The sequence shown here is derived from an EMBL/GenBank/DDBJ whole genome shotgun (WGS) entry which is preliminary data.</text>
</comment>
<dbReference type="Proteomes" id="UP000656804">
    <property type="component" value="Unassembled WGS sequence"/>
</dbReference>
<feature type="domain" description="Fe/B12 periplasmic-binding" evidence="7">
    <location>
        <begin position="85"/>
        <end position="318"/>
    </location>
</feature>
<dbReference type="PROSITE" id="PS51257">
    <property type="entry name" value="PROKAR_LIPOPROTEIN"/>
    <property type="match status" value="1"/>
</dbReference>
<dbReference type="InterPro" id="IPR002491">
    <property type="entry name" value="ABC_transptr_periplasmic_BD"/>
</dbReference>
<protein>
    <submittedName>
        <fullName evidence="8">ABC transporter substrate-binding protein</fullName>
    </submittedName>
</protein>
<evidence type="ECO:0000256" key="2">
    <source>
        <dbReference type="ARBA" id="ARBA00008814"/>
    </source>
</evidence>
<dbReference type="InterPro" id="IPR051313">
    <property type="entry name" value="Bact_iron-sidero_bind"/>
</dbReference>
<evidence type="ECO:0000256" key="1">
    <source>
        <dbReference type="ARBA" id="ARBA00004196"/>
    </source>
</evidence>
<reference evidence="8" key="1">
    <citation type="submission" date="2020-11" db="EMBL/GenBank/DDBJ databases">
        <title>Nocardioides sp. CBS4Y-1, whole genome shotgun sequence.</title>
        <authorList>
            <person name="Tuo L."/>
        </authorList>
    </citation>
    <scope>NUCLEOTIDE SEQUENCE</scope>
    <source>
        <strain evidence="8">CBS4Y-1</strain>
    </source>
</reference>
<dbReference type="GO" id="GO:1901678">
    <property type="term" value="P:iron coordination entity transport"/>
    <property type="evidence" value="ECO:0007669"/>
    <property type="project" value="UniProtKB-ARBA"/>
</dbReference>
<feature type="chain" id="PRO_5039058401" evidence="6">
    <location>
        <begin position="22"/>
        <end position="345"/>
    </location>
</feature>
<name>A0A930V0K3_9ACTN</name>
<dbReference type="AlphaFoldDB" id="A0A930V0K3"/>
<evidence type="ECO:0000313" key="9">
    <source>
        <dbReference type="Proteomes" id="UP000656804"/>
    </source>
</evidence>
<keyword evidence="9" id="KW-1185">Reference proteome</keyword>
<dbReference type="RefSeq" id="WP_194502303.1">
    <property type="nucleotide sequence ID" value="NZ_JADIVZ010000002.1"/>
</dbReference>
<sequence>MKIRSPRRALTAALSAIVATAALTACGAASSSDDDSASDASATSSASAGPWSWTDDTGNAIELDSQPTRVAAYADQALALLSYGIKPVAIFGRVDVASDPRFADYDLSGVAIVGNSYGEIDLEALAAASPQLIVTGIYPTDRKGTLDTSGPYYGVADAEQQKQLEKIAPVGAIKIGGEGLDVVESTTALAESLGADKDDVADDKAEFEEAAQELGEAAKEHPDIEVTQLYADADGLYVVKIADEPETQMYAGFGVNYTDLNPGGDYYWDIYSWENAAKMMSGDVILANVEGYQAKQLAKQPTFADDPALKAGQVYSWNGAAMDYTSQAKQMEKLADLIDDAKDVA</sequence>
<evidence type="ECO:0000256" key="4">
    <source>
        <dbReference type="ARBA" id="ARBA00022729"/>
    </source>
</evidence>
<organism evidence="8 9">
    <name type="scientific">Nocardioides acrostichi</name>
    <dbReference type="NCBI Taxonomy" id="2784339"/>
    <lineage>
        <taxon>Bacteria</taxon>
        <taxon>Bacillati</taxon>
        <taxon>Actinomycetota</taxon>
        <taxon>Actinomycetes</taxon>
        <taxon>Propionibacteriales</taxon>
        <taxon>Nocardioidaceae</taxon>
        <taxon>Nocardioides</taxon>
    </lineage>
</organism>
<evidence type="ECO:0000259" key="7">
    <source>
        <dbReference type="Pfam" id="PF01497"/>
    </source>
</evidence>
<dbReference type="Gene3D" id="3.40.50.1980">
    <property type="entry name" value="Nitrogenase molybdenum iron protein domain"/>
    <property type="match status" value="2"/>
</dbReference>